<dbReference type="SUPFAM" id="SSF160930">
    <property type="entry name" value="FlhC-like"/>
    <property type="match status" value="1"/>
</dbReference>
<dbReference type="AlphaFoldDB" id="A0A923MDV5"/>
<proteinExistence type="predicted"/>
<sequence>MKLGLPALSGRALASRTSRGIFEDAAWEERFETLIRLTSRTSLIIELTGTDLTERTIKNLVDKRLGEWGQTAIRPRGNGRCPTSSTFLPTKVERFDAAYLSALYFGRRGPGEFSEVESNLGRALDRLIEAFLRYRADLYPDPTIEPRLNFESFCLLIKGIRANEIELRNCPDCGSRHPWHSGLAGHPVCPVCAVLDLRMGAAQREIEARIREHRSQSRTHSAARELVAH</sequence>
<accession>A0A923MDV5</accession>
<reference evidence="2" key="1">
    <citation type="submission" date="2020-08" db="EMBL/GenBank/DDBJ databases">
        <title>Ramlibacter sp. GTP1 16S ribosomal RNA gene genome sequencing and assembly.</title>
        <authorList>
            <person name="Kang M."/>
        </authorList>
    </citation>
    <scope>NUCLEOTIDE SEQUENCE</scope>
    <source>
        <strain evidence="2">GTP1</strain>
    </source>
</reference>
<evidence type="ECO:0000313" key="2">
    <source>
        <dbReference type="EMBL" id="MBC5767619.1"/>
    </source>
</evidence>
<protein>
    <submittedName>
        <fullName evidence="2">Uncharacterized protein</fullName>
    </submittedName>
</protein>
<evidence type="ECO:0000256" key="1">
    <source>
        <dbReference type="SAM" id="MobiDB-lite"/>
    </source>
</evidence>
<gene>
    <name evidence="2" type="ORF">H8R02_24350</name>
</gene>
<dbReference type="RefSeq" id="WP_187084101.1">
    <property type="nucleotide sequence ID" value="NZ_JACORU010000011.1"/>
</dbReference>
<dbReference type="EMBL" id="JACORU010000011">
    <property type="protein sequence ID" value="MBC5767619.1"/>
    <property type="molecule type" value="Genomic_DNA"/>
</dbReference>
<feature type="region of interest" description="Disordered" evidence="1">
    <location>
        <begin position="210"/>
        <end position="229"/>
    </location>
</feature>
<comment type="caution">
    <text evidence="2">The sequence shown here is derived from an EMBL/GenBank/DDBJ whole genome shotgun (WGS) entry which is preliminary data.</text>
</comment>
<keyword evidence="3" id="KW-1185">Reference proteome</keyword>
<dbReference type="Proteomes" id="UP000596827">
    <property type="component" value="Unassembled WGS sequence"/>
</dbReference>
<organism evidence="2 3">
    <name type="scientific">Ramlibacter albus</name>
    <dbReference type="NCBI Taxonomy" id="2079448"/>
    <lineage>
        <taxon>Bacteria</taxon>
        <taxon>Pseudomonadati</taxon>
        <taxon>Pseudomonadota</taxon>
        <taxon>Betaproteobacteria</taxon>
        <taxon>Burkholderiales</taxon>
        <taxon>Comamonadaceae</taxon>
        <taxon>Ramlibacter</taxon>
    </lineage>
</organism>
<evidence type="ECO:0000313" key="3">
    <source>
        <dbReference type="Proteomes" id="UP000596827"/>
    </source>
</evidence>
<name>A0A923MDV5_9BURK</name>